<keyword evidence="7" id="KW-1185">Reference proteome</keyword>
<dbReference type="InterPro" id="IPR001387">
    <property type="entry name" value="Cro/C1-type_HTH"/>
</dbReference>
<dbReference type="SUPFAM" id="SSF53822">
    <property type="entry name" value="Periplasmic binding protein-like I"/>
    <property type="match status" value="1"/>
</dbReference>
<dbReference type="AlphaFoldDB" id="A0A926DVN6"/>
<reference evidence="6" key="1">
    <citation type="submission" date="2020-08" db="EMBL/GenBank/DDBJ databases">
        <title>Genome public.</title>
        <authorList>
            <person name="Liu C."/>
            <person name="Sun Q."/>
        </authorList>
    </citation>
    <scope>NUCLEOTIDE SEQUENCE</scope>
    <source>
        <strain evidence="6">NSJ-32</strain>
    </source>
</reference>
<dbReference type="PROSITE" id="PS50943">
    <property type="entry name" value="HTH_CROC1"/>
    <property type="match status" value="1"/>
</dbReference>
<evidence type="ECO:0000256" key="1">
    <source>
        <dbReference type="ARBA" id="ARBA00023015"/>
    </source>
</evidence>
<keyword evidence="1" id="KW-0805">Transcription regulation</keyword>
<dbReference type="RefSeq" id="WP_177716706.1">
    <property type="nucleotide sequence ID" value="NZ_JACRSQ010000024.1"/>
</dbReference>
<comment type="caution">
    <text evidence="6">The sequence shown here is derived from an EMBL/GenBank/DDBJ whole genome shotgun (WGS) entry which is preliminary data.</text>
</comment>
<dbReference type="Gene3D" id="1.10.260.40">
    <property type="entry name" value="lambda repressor-like DNA-binding domains"/>
    <property type="match status" value="1"/>
</dbReference>
<keyword evidence="2 6" id="KW-0238">DNA-binding</keyword>
<evidence type="ECO:0000259" key="5">
    <source>
        <dbReference type="PROSITE" id="PS50943"/>
    </source>
</evidence>
<evidence type="ECO:0000313" key="6">
    <source>
        <dbReference type="EMBL" id="MBC8544524.1"/>
    </source>
</evidence>
<dbReference type="GO" id="GO:0003700">
    <property type="term" value="F:DNA-binding transcription factor activity"/>
    <property type="evidence" value="ECO:0007669"/>
    <property type="project" value="TreeGrafter"/>
</dbReference>
<evidence type="ECO:0000256" key="2">
    <source>
        <dbReference type="ARBA" id="ARBA00023125"/>
    </source>
</evidence>
<dbReference type="CDD" id="cd01392">
    <property type="entry name" value="HTH_LacI"/>
    <property type="match status" value="1"/>
</dbReference>
<feature type="domain" description="HTH cro/C1-type" evidence="5">
    <location>
        <begin position="5"/>
        <end position="48"/>
    </location>
</feature>
<feature type="domain" description="HTH lacI-type" evidence="4">
    <location>
        <begin position="4"/>
        <end position="55"/>
    </location>
</feature>
<dbReference type="InterPro" id="IPR046335">
    <property type="entry name" value="LacI/GalR-like_sensor"/>
</dbReference>
<dbReference type="PANTHER" id="PTHR30146">
    <property type="entry name" value="LACI-RELATED TRANSCRIPTIONAL REPRESSOR"/>
    <property type="match status" value="1"/>
</dbReference>
<dbReference type="SMART" id="SM00354">
    <property type="entry name" value="HTH_LACI"/>
    <property type="match status" value="1"/>
</dbReference>
<dbReference type="Proteomes" id="UP000657006">
    <property type="component" value="Unassembled WGS sequence"/>
</dbReference>
<dbReference type="InterPro" id="IPR028082">
    <property type="entry name" value="Peripla_BP_I"/>
</dbReference>
<gene>
    <name evidence="6" type="ORF">H8730_13335</name>
</gene>
<evidence type="ECO:0000259" key="4">
    <source>
        <dbReference type="PROSITE" id="PS50932"/>
    </source>
</evidence>
<name>A0A926DVN6_9FIRM</name>
<evidence type="ECO:0000313" key="7">
    <source>
        <dbReference type="Proteomes" id="UP000657006"/>
    </source>
</evidence>
<dbReference type="EMBL" id="JACRSQ010000024">
    <property type="protein sequence ID" value="MBC8544524.1"/>
    <property type="molecule type" value="Genomic_DNA"/>
</dbReference>
<dbReference type="GO" id="GO:0000976">
    <property type="term" value="F:transcription cis-regulatory region binding"/>
    <property type="evidence" value="ECO:0007669"/>
    <property type="project" value="TreeGrafter"/>
</dbReference>
<protein>
    <submittedName>
        <fullName evidence="6">LacI family DNA-binding transcriptional regulator</fullName>
    </submittedName>
</protein>
<dbReference type="Pfam" id="PF13377">
    <property type="entry name" value="Peripla_BP_3"/>
    <property type="match status" value="1"/>
</dbReference>
<dbReference type="Gene3D" id="3.40.50.2300">
    <property type="match status" value="2"/>
</dbReference>
<keyword evidence="3" id="KW-0804">Transcription</keyword>
<proteinExistence type="predicted"/>
<dbReference type="InterPro" id="IPR000843">
    <property type="entry name" value="HTH_LacI"/>
</dbReference>
<dbReference type="PANTHER" id="PTHR30146:SF109">
    <property type="entry name" value="HTH-TYPE TRANSCRIPTIONAL REGULATOR GALS"/>
    <property type="match status" value="1"/>
</dbReference>
<dbReference type="PROSITE" id="PS50932">
    <property type="entry name" value="HTH_LACI_2"/>
    <property type="match status" value="1"/>
</dbReference>
<dbReference type="CDD" id="cd06267">
    <property type="entry name" value="PBP1_LacI_sugar_binding-like"/>
    <property type="match status" value="1"/>
</dbReference>
<organism evidence="6 7">
    <name type="scientific">Bianquea renquensis</name>
    <dbReference type="NCBI Taxonomy" id="2763661"/>
    <lineage>
        <taxon>Bacteria</taxon>
        <taxon>Bacillati</taxon>
        <taxon>Bacillota</taxon>
        <taxon>Clostridia</taxon>
        <taxon>Eubacteriales</taxon>
        <taxon>Bianqueaceae</taxon>
        <taxon>Bianquea</taxon>
    </lineage>
</organism>
<dbReference type="Pfam" id="PF00356">
    <property type="entry name" value="LacI"/>
    <property type="match status" value="1"/>
</dbReference>
<dbReference type="InterPro" id="IPR010982">
    <property type="entry name" value="Lambda_DNA-bd_dom_sf"/>
</dbReference>
<accession>A0A926DVN6</accession>
<evidence type="ECO:0000256" key="3">
    <source>
        <dbReference type="ARBA" id="ARBA00023163"/>
    </source>
</evidence>
<dbReference type="SUPFAM" id="SSF47413">
    <property type="entry name" value="lambda repressor-like DNA-binding domains"/>
    <property type="match status" value="1"/>
</dbReference>
<sequence>MANPTLRKISERAGVSPSTVSKVLSGSREISQYTAEKVLAIAQELGYLAARSEKRRGLCREAIVIGVICPELVSAYYARIVQMLGEVIEEAGGIMTVAVSLFDSEREQRQVQYCVQQQCVDGLIIVGHTETDCRHYQYLQIPTVYLGTPKNCTYCDVIKLGFQDAIDHAIVHLKRLGHRSIGFIGERHTVNKKAYFEKAMQEHGLNLAPESVVVSPYRFEAAGCYGMELLLEGKKGITAVVCAYDNIALGAMTALKAHGLEVPRDISLIGMDDIAESMPIPVALTSIRTYTQELCSVMVEILMKKIHNKSFTATQSITVRCELVVRESTAPPQKGGESV</sequence>